<evidence type="ECO:0000256" key="2">
    <source>
        <dbReference type="ARBA" id="ARBA00022448"/>
    </source>
</evidence>
<evidence type="ECO:0000256" key="5">
    <source>
        <dbReference type="ARBA" id="ARBA00022826"/>
    </source>
</evidence>
<keyword evidence="7" id="KW-0630">Potassium</keyword>
<protein>
    <submittedName>
        <fullName evidence="16">Uncharacterized protein</fullName>
    </submittedName>
</protein>
<evidence type="ECO:0000256" key="11">
    <source>
        <dbReference type="ARBA" id="ARBA00023303"/>
    </source>
</evidence>
<dbReference type="AlphaFoldDB" id="A0AAE0YH60"/>
<feature type="transmembrane region" description="Helical" evidence="13">
    <location>
        <begin position="726"/>
        <end position="743"/>
    </location>
</feature>
<comment type="caution">
    <text evidence="16">The sequence shown here is derived from an EMBL/GenBank/DDBJ whole genome shotgun (WGS) entry which is preliminary data.</text>
</comment>
<dbReference type="InterPro" id="IPR027359">
    <property type="entry name" value="Volt_channel_dom_sf"/>
</dbReference>
<evidence type="ECO:0000256" key="9">
    <source>
        <dbReference type="ARBA" id="ARBA00023065"/>
    </source>
</evidence>
<dbReference type="PANTHER" id="PTHR11537:SF254">
    <property type="entry name" value="POTASSIUM VOLTAGE-GATED CHANNEL PROTEIN SHAB"/>
    <property type="match status" value="1"/>
</dbReference>
<feature type="domain" description="Potassium channel tetramerisation-type BTB" evidence="15">
    <location>
        <begin position="411"/>
        <end position="463"/>
    </location>
</feature>
<dbReference type="InterPro" id="IPR011333">
    <property type="entry name" value="SKP1/BTB/POZ_sf"/>
</dbReference>
<feature type="region of interest" description="Disordered" evidence="12">
    <location>
        <begin position="903"/>
        <end position="937"/>
    </location>
</feature>
<gene>
    <name evidence="16" type="ORF">RRG08_012390</name>
</gene>
<comment type="subcellular location">
    <subcellularLocation>
        <location evidence="1">Membrane</location>
        <topology evidence="1">Multi-pass membrane protein</topology>
    </subcellularLocation>
</comment>
<keyword evidence="17" id="KW-1185">Reference proteome</keyword>
<evidence type="ECO:0000259" key="15">
    <source>
        <dbReference type="Pfam" id="PF02214"/>
    </source>
</evidence>
<dbReference type="Proteomes" id="UP001283361">
    <property type="component" value="Unassembled WGS sequence"/>
</dbReference>
<dbReference type="PRINTS" id="PR01498">
    <property type="entry name" value="SHAWCHANNEL"/>
</dbReference>
<dbReference type="GO" id="GO:0051260">
    <property type="term" value="P:protein homooligomerization"/>
    <property type="evidence" value="ECO:0007669"/>
    <property type="project" value="InterPro"/>
</dbReference>
<evidence type="ECO:0000259" key="14">
    <source>
        <dbReference type="Pfam" id="PF00520"/>
    </source>
</evidence>
<evidence type="ECO:0000256" key="8">
    <source>
        <dbReference type="ARBA" id="ARBA00022989"/>
    </source>
</evidence>
<dbReference type="SUPFAM" id="SSF81324">
    <property type="entry name" value="Voltage-gated potassium channels"/>
    <property type="match status" value="1"/>
</dbReference>
<dbReference type="GO" id="GO:0001508">
    <property type="term" value="P:action potential"/>
    <property type="evidence" value="ECO:0007669"/>
    <property type="project" value="TreeGrafter"/>
</dbReference>
<evidence type="ECO:0000313" key="17">
    <source>
        <dbReference type="Proteomes" id="UP001283361"/>
    </source>
</evidence>
<evidence type="ECO:0000256" key="13">
    <source>
        <dbReference type="SAM" id="Phobius"/>
    </source>
</evidence>
<feature type="region of interest" description="Disordered" evidence="12">
    <location>
        <begin position="211"/>
        <end position="235"/>
    </location>
</feature>
<keyword evidence="9" id="KW-0406">Ion transport</keyword>
<dbReference type="PRINTS" id="PR00169">
    <property type="entry name" value="KCHANNEL"/>
</dbReference>
<dbReference type="Pfam" id="PF02214">
    <property type="entry name" value="BTB_2"/>
    <property type="match status" value="1"/>
</dbReference>
<dbReference type="Gene3D" id="3.30.710.10">
    <property type="entry name" value="Potassium Channel Kv1.1, Chain A"/>
    <property type="match status" value="1"/>
</dbReference>
<evidence type="ECO:0000256" key="6">
    <source>
        <dbReference type="ARBA" id="ARBA00022882"/>
    </source>
</evidence>
<dbReference type="GO" id="GO:0008076">
    <property type="term" value="C:voltage-gated potassium channel complex"/>
    <property type="evidence" value="ECO:0007669"/>
    <property type="project" value="InterPro"/>
</dbReference>
<feature type="compositionally biased region" description="Basic and acidic residues" evidence="12">
    <location>
        <begin position="908"/>
        <end position="924"/>
    </location>
</feature>
<evidence type="ECO:0000313" key="16">
    <source>
        <dbReference type="EMBL" id="KAK3745207.1"/>
    </source>
</evidence>
<dbReference type="Pfam" id="PF00520">
    <property type="entry name" value="Ion_trans"/>
    <property type="match status" value="1"/>
</dbReference>
<dbReference type="Gene3D" id="1.10.287.70">
    <property type="match status" value="1"/>
</dbReference>
<evidence type="ECO:0000256" key="4">
    <source>
        <dbReference type="ARBA" id="ARBA00022692"/>
    </source>
</evidence>
<feature type="compositionally biased region" description="Low complexity" evidence="12">
    <location>
        <begin position="118"/>
        <end position="147"/>
    </location>
</feature>
<dbReference type="InterPro" id="IPR028325">
    <property type="entry name" value="VG_K_chnl"/>
</dbReference>
<feature type="transmembrane region" description="Helical" evidence="13">
    <location>
        <begin position="519"/>
        <end position="540"/>
    </location>
</feature>
<feature type="compositionally biased region" description="Polar residues" evidence="12">
    <location>
        <begin position="322"/>
        <end position="343"/>
    </location>
</feature>
<organism evidence="16 17">
    <name type="scientific">Elysia crispata</name>
    <name type="common">lettuce slug</name>
    <dbReference type="NCBI Taxonomy" id="231223"/>
    <lineage>
        <taxon>Eukaryota</taxon>
        <taxon>Metazoa</taxon>
        <taxon>Spiralia</taxon>
        <taxon>Lophotrochozoa</taxon>
        <taxon>Mollusca</taxon>
        <taxon>Gastropoda</taxon>
        <taxon>Heterobranchia</taxon>
        <taxon>Euthyneura</taxon>
        <taxon>Panpulmonata</taxon>
        <taxon>Sacoglossa</taxon>
        <taxon>Placobranchoidea</taxon>
        <taxon>Plakobranchidae</taxon>
        <taxon>Elysia</taxon>
    </lineage>
</organism>
<feature type="transmembrane region" description="Helical" evidence="13">
    <location>
        <begin position="750"/>
        <end position="772"/>
    </location>
</feature>
<keyword evidence="4 13" id="KW-0812">Transmembrane</keyword>
<keyword evidence="10 13" id="KW-0472">Membrane</keyword>
<feature type="compositionally biased region" description="Basic and acidic residues" evidence="12">
    <location>
        <begin position="829"/>
        <end position="842"/>
    </location>
</feature>
<keyword evidence="5" id="KW-0631">Potassium channel</keyword>
<accession>A0AAE0YH60</accession>
<dbReference type="PANTHER" id="PTHR11537">
    <property type="entry name" value="VOLTAGE-GATED POTASSIUM CHANNEL"/>
    <property type="match status" value="1"/>
</dbReference>
<evidence type="ECO:0000256" key="7">
    <source>
        <dbReference type="ARBA" id="ARBA00022958"/>
    </source>
</evidence>
<keyword evidence="8 13" id="KW-1133">Transmembrane helix</keyword>
<keyword evidence="6" id="KW-0851">Voltage-gated channel</keyword>
<feature type="region of interest" description="Disordered" evidence="12">
    <location>
        <begin position="279"/>
        <end position="359"/>
    </location>
</feature>
<evidence type="ECO:0000256" key="10">
    <source>
        <dbReference type="ARBA" id="ARBA00023136"/>
    </source>
</evidence>
<feature type="transmembrane region" description="Helical" evidence="13">
    <location>
        <begin position="686"/>
        <end position="706"/>
    </location>
</feature>
<feature type="region of interest" description="Disordered" evidence="12">
    <location>
        <begin position="806"/>
        <end position="856"/>
    </location>
</feature>
<feature type="region of interest" description="Disordered" evidence="12">
    <location>
        <begin position="108"/>
        <end position="166"/>
    </location>
</feature>
<dbReference type="GO" id="GO:0005249">
    <property type="term" value="F:voltage-gated potassium channel activity"/>
    <property type="evidence" value="ECO:0007669"/>
    <property type="project" value="InterPro"/>
</dbReference>
<sequence>MENRQISLNVGGQVFYTSTAVLRTIPHSLLADLCDPSVSLERAMEFPDKGFRHGTPRKDLRVYDTSPSAPPLFLDDKTQVSPARAALKEKLNRAKFIYISCNSNIRQVRRKPGPATKTSVSSSSSSSASTSSSSPPSPPLSSSSTESPRPPKIDFPEASPTTSLSWATSISHPPPYRTAAIMPPTLALYYPVANALSTQEELLVCTEQSSAAGQKHEVSDQTHHRKSSRKDKTENGYIDKYPLLNVSPQHGVTIPDEPIRYIDPNQAHNGIQTIYENTGIPEPMSLGQDYNQLPIDKGSYKPNSCNGHGQLSFFHRPHSDQPHQQPSFYQEQKGGHQTQPQETSHGKPQTDDQTADPFSQDYTISGQLQYDPQYHHQHNYHAQQPLQQNQHFFKVYHQQPLIPFPFPPACQADIYVDRNPNLVPFILDAYRIGQLHLPSNICSLNVRAELDFWKLPEDLICECCWMNYHQGLKTMGVVNTICRAFYSLYDDPRARAALSWTGKIWLMLERPSYNWFSKVWCVIYFFCIVLSCVLFSLLTVEGFSKPKEEFKEHVEAFYSGNYTFRAIHMVTFSESVAGLEAMEMIMCVFFTVELVVRLITCPSKRTFFRDVHNIIDVFILSVQWLRTILDRIVTHDAENFTFAKSYVLVVFYCLLSFRVLRVFHLAKRLSTLRIMYLSTKESSKELFLLVVTLGAGVLLFGTALFLVEAMSLSETNQLVFNNIPSAMWWAVITLTTVGYGDYVPEHAGGYLVGSICAIAGLLLVAMPIAIVASNFSSFHDNMTSRDQSIRRGLLMAKIKHFRTESARRAGMAASKPKHRRPANVSGALKQEDCGMGGRKDDGEQGGGGGETKVGKEIELEGKYLSDIGSTSVDEDPSRDHEIQVHQKVTPSLPPVDVVDPIDILQGDMSKDKKDRSEVKKERENSATMPPNEKVTRRGKVKLMVVRPHQSTQV</sequence>
<evidence type="ECO:0000256" key="12">
    <source>
        <dbReference type="SAM" id="MobiDB-lite"/>
    </source>
</evidence>
<name>A0AAE0YH60_9GAST</name>
<evidence type="ECO:0000256" key="3">
    <source>
        <dbReference type="ARBA" id="ARBA00022538"/>
    </source>
</evidence>
<dbReference type="Gene3D" id="1.20.120.350">
    <property type="entry name" value="Voltage-gated potassium channels. Chain C"/>
    <property type="match status" value="1"/>
</dbReference>
<reference evidence="16" key="1">
    <citation type="journal article" date="2023" name="G3 (Bethesda)">
        <title>A reference genome for the long-term kleptoplast-retaining sea slug Elysia crispata morphotype clarki.</title>
        <authorList>
            <person name="Eastman K.E."/>
            <person name="Pendleton A.L."/>
            <person name="Shaikh M.A."/>
            <person name="Suttiyut T."/>
            <person name="Ogas R."/>
            <person name="Tomko P."/>
            <person name="Gavelis G."/>
            <person name="Widhalm J.R."/>
            <person name="Wisecaver J.H."/>
        </authorList>
    </citation>
    <scope>NUCLEOTIDE SEQUENCE</scope>
    <source>
        <strain evidence="16">ECLA1</strain>
    </source>
</reference>
<feature type="transmembrane region" description="Helical" evidence="13">
    <location>
        <begin position="645"/>
        <end position="666"/>
    </location>
</feature>
<keyword evidence="2" id="KW-0813">Transport</keyword>
<keyword evidence="11" id="KW-0407">Ion channel</keyword>
<feature type="domain" description="Ion transport" evidence="14">
    <location>
        <begin position="518"/>
        <end position="779"/>
    </location>
</feature>
<proteinExistence type="predicted"/>
<evidence type="ECO:0000256" key="1">
    <source>
        <dbReference type="ARBA" id="ARBA00004141"/>
    </source>
</evidence>
<dbReference type="FunFam" id="1.10.287.70:FF:000028">
    <property type="entry name" value="potassium voltage-gated channel subfamily D member 3"/>
    <property type="match status" value="1"/>
</dbReference>
<dbReference type="InterPro" id="IPR003974">
    <property type="entry name" value="K_chnl_volt-dep_Kv3"/>
</dbReference>
<dbReference type="InterPro" id="IPR005821">
    <property type="entry name" value="Ion_trans_dom"/>
</dbReference>
<dbReference type="InterPro" id="IPR003131">
    <property type="entry name" value="T1-type_BTB"/>
</dbReference>
<keyword evidence="3" id="KW-0633">Potassium transport</keyword>
<dbReference type="EMBL" id="JAWDGP010006236">
    <property type="protein sequence ID" value="KAK3745207.1"/>
    <property type="molecule type" value="Genomic_DNA"/>
</dbReference>
<dbReference type="SUPFAM" id="SSF54695">
    <property type="entry name" value="POZ domain"/>
    <property type="match status" value="1"/>
</dbReference>